<evidence type="ECO:0000313" key="1">
    <source>
        <dbReference type="EMBL" id="MDQ0419308.1"/>
    </source>
</evidence>
<name>A0ABU0G217_9HYPH</name>
<dbReference type="Proteomes" id="UP001238496">
    <property type="component" value="Unassembled WGS sequence"/>
</dbReference>
<organism evidence="1 2">
    <name type="scientific">Peteryoungia aggregata LMG 23059</name>
    <dbReference type="NCBI Taxonomy" id="1368425"/>
    <lineage>
        <taxon>Bacteria</taxon>
        <taxon>Pseudomonadati</taxon>
        <taxon>Pseudomonadota</taxon>
        <taxon>Alphaproteobacteria</taxon>
        <taxon>Hyphomicrobiales</taxon>
        <taxon>Rhizobiaceae</taxon>
        <taxon>Peteryoungia</taxon>
    </lineage>
</organism>
<keyword evidence="2" id="KW-1185">Reference proteome</keyword>
<sequence length="80" mass="8805">MREQIDIETWAMVRAQQIVMQHGANLVVAAQRLDHKKTTANTYALRAAIMTSLIEALHSLQAPPAETVSLMEIQAAAHQA</sequence>
<gene>
    <name evidence="1" type="ORF">J2045_000318</name>
</gene>
<dbReference type="RefSeq" id="WP_307368529.1">
    <property type="nucleotide sequence ID" value="NZ_JAUSUW010000001.1"/>
</dbReference>
<comment type="caution">
    <text evidence="1">The sequence shown here is derived from an EMBL/GenBank/DDBJ whole genome shotgun (WGS) entry which is preliminary data.</text>
</comment>
<protein>
    <submittedName>
        <fullName evidence="1">Uncharacterized protein</fullName>
    </submittedName>
</protein>
<reference evidence="1 2" key="1">
    <citation type="submission" date="2023-07" db="EMBL/GenBank/DDBJ databases">
        <title>Genomic Encyclopedia of Type Strains, Phase IV (KMG-IV): sequencing the most valuable type-strain genomes for metagenomic binning, comparative biology and taxonomic classification.</title>
        <authorList>
            <person name="Goeker M."/>
        </authorList>
    </citation>
    <scope>NUCLEOTIDE SEQUENCE [LARGE SCALE GENOMIC DNA]</scope>
    <source>
        <strain evidence="1 2">DSM 1111</strain>
    </source>
</reference>
<accession>A0ABU0G217</accession>
<proteinExistence type="predicted"/>
<dbReference type="EMBL" id="JAUSUW010000001">
    <property type="protein sequence ID" value="MDQ0419308.1"/>
    <property type="molecule type" value="Genomic_DNA"/>
</dbReference>
<evidence type="ECO:0000313" key="2">
    <source>
        <dbReference type="Proteomes" id="UP001238496"/>
    </source>
</evidence>